<evidence type="ECO:0000256" key="1">
    <source>
        <dbReference type="PROSITE-ProRule" id="PRU00042"/>
    </source>
</evidence>
<dbReference type="PROSITE" id="PS50157">
    <property type="entry name" value="ZINC_FINGER_C2H2_2"/>
    <property type="match status" value="1"/>
</dbReference>
<keyword evidence="1" id="KW-0863">Zinc-finger</keyword>
<gene>
    <name evidence="3" type="ORF">ODALV1_LOCUS26167</name>
</gene>
<keyword evidence="1" id="KW-0862">Zinc</keyword>
<sequence length="530" mass="60311">MARVVEHRIITSERNYSSDNSKIKTDFNYIYPYQTTHCIFCASECLAKFIVVDGKVVEVKCEGEQSLTSNKDEEVLQRQLKYLFIVRNILDVKNKSCHKLLKQYNGQLNPELWVNVCAKCEQLVNIYRHIIEEIGILERKANVVKSNLKNAIWNSKRRASYTLEKNCNRIWKEIRHAALIGFEHSEETFEILAEPIGKQGLHDDETVQNMITLIFIIWLLQGDKVFYWFETNRQSSCGTIPTSSIEKIEDDQKIEIDAQTFQVPILTDEELKSIPIQNQDSFINNSETRSELGSVKFLPKNLKRKLPCLKEENLPLTNNESTKKTSKSSKMKTERRNSFAGIGMDILKRKLPIVPCSVHIKPCKIPVKSCTIPIKPCAPSILPNETPIISSTPPTSTSDNTEIHAGGLHWKKIGIELSRTNDAIVISRTANAIETQHFTVAYPSSVQRISCSSRASTKKLEKYKCTKCPAKFYSAEGGRKHRILHLQGVPSVCCSYCGIFVHCTKVDVHKMMKCSKINKNPSKTYSGRVH</sequence>
<dbReference type="InterPro" id="IPR013087">
    <property type="entry name" value="Znf_C2H2_type"/>
</dbReference>
<reference evidence="3 4" key="1">
    <citation type="submission" date="2024-08" db="EMBL/GenBank/DDBJ databases">
        <authorList>
            <person name="Cucini C."/>
            <person name="Frati F."/>
        </authorList>
    </citation>
    <scope>NUCLEOTIDE SEQUENCE [LARGE SCALE GENOMIC DNA]</scope>
</reference>
<dbReference type="Proteomes" id="UP001642540">
    <property type="component" value="Unassembled WGS sequence"/>
</dbReference>
<organism evidence="3 4">
    <name type="scientific">Orchesella dallaii</name>
    <dbReference type="NCBI Taxonomy" id="48710"/>
    <lineage>
        <taxon>Eukaryota</taxon>
        <taxon>Metazoa</taxon>
        <taxon>Ecdysozoa</taxon>
        <taxon>Arthropoda</taxon>
        <taxon>Hexapoda</taxon>
        <taxon>Collembola</taxon>
        <taxon>Entomobryomorpha</taxon>
        <taxon>Entomobryoidea</taxon>
        <taxon>Orchesellidae</taxon>
        <taxon>Orchesellinae</taxon>
        <taxon>Orchesella</taxon>
    </lineage>
</organism>
<protein>
    <recommendedName>
        <fullName evidence="2">C2H2-type domain-containing protein</fullName>
    </recommendedName>
</protein>
<comment type="caution">
    <text evidence="3">The sequence shown here is derived from an EMBL/GenBank/DDBJ whole genome shotgun (WGS) entry which is preliminary data.</text>
</comment>
<keyword evidence="1" id="KW-0479">Metal-binding</keyword>
<evidence type="ECO:0000313" key="3">
    <source>
        <dbReference type="EMBL" id="CAL8135843.1"/>
    </source>
</evidence>
<name>A0ABP1RUF6_9HEXA</name>
<feature type="domain" description="C2H2-type" evidence="2">
    <location>
        <begin position="463"/>
        <end position="490"/>
    </location>
</feature>
<evidence type="ECO:0000259" key="2">
    <source>
        <dbReference type="PROSITE" id="PS50157"/>
    </source>
</evidence>
<dbReference type="PROSITE" id="PS00028">
    <property type="entry name" value="ZINC_FINGER_C2H2_1"/>
    <property type="match status" value="1"/>
</dbReference>
<accession>A0ABP1RUF6</accession>
<keyword evidence="4" id="KW-1185">Reference proteome</keyword>
<dbReference type="EMBL" id="CAXLJM020000109">
    <property type="protein sequence ID" value="CAL8135843.1"/>
    <property type="molecule type" value="Genomic_DNA"/>
</dbReference>
<evidence type="ECO:0000313" key="4">
    <source>
        <dbReference type="Proteomes" id="UP001642540"/>
    </source>
</evidence>
<proteinExistence type="predicted"/>